<accession>A0A919J3T1</accession>
<gene>
    <name evidence="3" type="ORF">Afe05nite_19110</name>
</gene>
<dbReference type="PANTHER" id="PTHR40763">
    <property type="entry name" value="MEMBRANE PROTEIN-RELATED"/>
    <property type="match status" value="1"/>
</dbReference>
<dbReference type="InterPro" id="IPR012551">
    <property type="entry name" value="DUF1707_SHOCT-like"/>
</dbReference>
<keyword evidence="1" id="KW-0472">Membrane</keyword>
<reference evidence="3" key="1">
    <citation type="submission" date="2021-01" db="EMBL/GenBank/DDBJ databases">
        <title>Whole genome shotgun sequence of Actinoplanes ferrugineus NBRC 15555.</title>
        <authorList>
            <person name="Komaki H."/>
            <person name="Tamura T."/>
        </authorList>
    </citation>
    <scope>NUCLEOTIDE SEQUENCE</scope>
    <source>
        <strain evidence="3">NBRC 15555</strain>
    </source>
</reference>
<evidence type="ECO:0000256" key="1">
    <source>
        <dbReference type="SAM" id="Phobius"/>
    </source>
</evidence>
<keyword evidence="1" id="KW-1133">Transmembrane helix</keyword>
<comment type="caution">
    <text evidence="3">The sequence shown here is derived from an EMBL/GenBank/DDBJ whole genome shotgun (WGS) entry which is preliminary data.</text>
</comment>
<dbReference type="AlphaFoldDB" id="A0A919J3T1"/>
<evidence type="ECO:0000259" key="2">
    <source>
        <dbReference type="Pfam" id="PF08044"/>
    </source>
</evidence>
<sequence>MAKEVRADVETLRAADADRQKVADQLKSALDEGRLSLHEYDDRVREAYSAKTYKELLLLVSDLPHPGLSATEVAARRQAELRREARRMPTALMVLWTIWASVTVVNLVVFGLVVASVDGSVYPWPVWMLVPGAALGAVTVGVQVIRNQRPR</sequence>
<dbReference type="EMBL" id="BOMM01000014">
    <property type="protein sequence ID" value="GIE10071.1"/>
    <property type="molecule type" value="Genomic_DNA"/>
</dbReference>
<feature type="transmembrane region" description="Helical" evidence="1">
    <location>
        <begin position="91"/>
        <end position="114"/>
    </location>
</feature>
<dbReference type="RefSeq" id="WP_203816651.1">
    <property type="nucleotide sequence ID" value="NZ_BAAABP010000007.1"/>
</dbReference>
<feature type="transmembrane region" description="Helical" evidence="1">
    <location>
        <begin position="126"/>
        <end position="145"/>
    </location>
</feature>
<keyword evidence="1" id="KW-0812">Transmembrane</keyword>
<name>A0A919J3T1_9ACTN</name>
<organism evidence="3 4">
    <name type="scientific">Paractinoplanes ferrugineus</name>
    <dbReference type="NCBI Taxonomy" id="113564"/>
    <lineage>
        <taxon>Bacteria</taxon>
        <taxon>Bacillati</taxon>
        <taxon>Actinomycetota</taxon>
        <taxon>Actinomycetes</taxon>
        <taxon>Micromonosporales</taxon>
        <taxon>Micromonosporaceae</taxon>
        <taxon>Paractinoplanes</taxon>
    </lineage>
</organism>
<dbReference type="Pfam" id="PF08044">
    <property type="entry name" value="DUF1707"/>
    <property type="match status" value="1"/>
</dbReference>
<dbReference type="PANTHER" id="PTHR40763:SF4">
    <property type="entry name" value="DUF1707 DOMAIN-CONTAINING PROTEIN"/>
    <property type="match status" value="1"/>
</dbReference>
<feature type="domain" description="DUF1707" evidence="2">
    <location>
        <begin position="12"/>
        <end position="64"/>
    </location>
</feature>
<evidence type="ECO:0000313" key="4">
    <source>
        <dbReference type="Proteomes" id="UP000598174"/>
    </source>
</evidence>
<dbReference type="Proteomes" id="UP000598174">
    <property type="component" value="Unassembled WGS sequence"/>
</dbReference>
<proteinExistence type="predicted"/>
<protein>
    <recommendedName>
        <fullName evidence="2">DUF1707 domain-containing protein</fullName>
    </recommendedName>
</protein>
<keyword evidence="4" id="KW-1185">Reference proteome</keyword>
<evidence type="ECO:0000313" key="3">
    <source>
        <dbReference type="EMBL" id="GIE10071.1"/>
    </source>
</evidence>